<dbReference type="GO" id="GO:0106312">
    <property type="term" value="F:methylenetetrahydrofolate reductase (NADH) activity"/>
    <property type="evidence" value="ECO:0007669"/>
    <property type="project" value="UniProtKB-EC"/>
</dbReference>
<evidence type="ECO:0000256" key="10">
    <source>
        <dbReference type="ARBA" id="ARBA00034478"/>
    </source>
</evidence>
<dbReference type="InterPro" id="IPR004620">
    <property type="entry name" value="MTHF_reductase_bac"/>
</dbReference>
<dbReference type="RefSeq" id="WP_145031263.1">
    <property type="nucleotide sequence ID" value="NZ_CP036271.1"/>
</dbReference>
<evidence type="ECO:0000313" key="14">
    <source>
        <dbReference type="Proteomes" id="UP000315700"/>
    </source>
</evidence>
<keyword evidence="5 12" id="KW-0285">Flavoprotein</keyword>
<dbReference type="InParanoid" id="A0A517SH49"/>
<name>A0A517SH49_9PLAN</name>
<dbReference type="Proteomes" id="UP000315700">
    <property type="component" value="Chromosome"/>
</dbReference>
<keyword evidence="6 12" id="KW-0274">FAD</keyword>
<comment type="catalytic activity">
    <reaction evidence="11">
        <text>(6S)-5-methyl-5,6,7,8-tetrahydrofolate + NAD(+) = (6R)-5,10-methylene-5,6,7,8-tetrahydrofolate + NADH + H(+)</text>
        <dbReference type="Rhea" id="RHEA:19821"/>
        <dbReference type="ChEBI" id="CHEBI:15378"/>
        <dbReference type="ChEBI" id="CHEBI:15636"/>
        <dbReference type="ChEBI" id="CHEBI:18608"/>
        <dbReference type="ChEBI" id="CHEBI:57540"/>
        <dbReference type="ChEBI" id="CHEBI:57945"/>
        <dbReference type="EC" id="1.5.1.54"/>
    </reaction>
    <physiologicalReaction direction="right-to-left" evidence="11">
        <dbReference type="Rhea" id="RHEA:19823"/>
    </physiologicalReaction>
</comment>
<dbReference type="NCBIfam" id="TIGR00676">
    <property type="entry name" value="fadh2"/>
    <property type="match status" value="1"/>
</dbReference>
<comment type="pathway">
    <text evidence="2 12">One-carbon metabolism; tetrahydrofolate interconversion.</text>
</comment>
<evidence type="ECO:0000256" key="9">
    <source>
        <dbReference type="ARBA" id="ARBA00023167"/>
    </source>
</evidence>
<evidence type="ECO:0000256" key="2">
    <source>
        <dbReference type="ARBA" id="ARBA00004777"/>
    </source>
</evidence>
<dbReference type="CDD" id="cd00537">
    <property type="entry name" value="MTHFR"/>
    <property type="match status" value="1"/>
</dbReference>
<dbReference type="Pfam" id="PF02219">
    <property type="entry name" value="MTHFR"/>
    <property type="match status" value="1"/>
</dbReference>
<dbReference type="UniPathway" id="UPA00193"/>
<protein>
    <recommendedName>
        <fullName evidence="12">Methylenetetrahydrofolate reductase</fullName>
        <ecNumber evidence="12">1.5.1.54</ecNumber>
    </recommendedName>
</protein>
<dbReference type="Gene3D" id="3.20.20.220">
    <property type="match status" value="1"/>
</dbReference>
<organism evidence="13 14">
    <name type="scientific">Caulifigura coniformis</name>
    <dbReference type="NCBI Taxonomy" id="2527983"/>
    <lineage>
        <taxon>Bacteria</taxon>
        <taxon>Pseudomonadati</taxon>
        <taxon>Planctomycetota</taxon>
        <taxon>Planctomycetia</taxon>
        <taxon>Planctomycetales</taxon>
        <taxon>Planctomycetaceae</taxon>
        <taxon>Caulifigura</taxon>
    </lineage>
</organism>
<sequence length="297" mass="32562">MTVLRQILENKPFCLSIEIFPPKSADADSALWENLERLMPYGPSFVSCTYGAGGSTRNRTVELCREIRTRFNVPATAHFTCVGSTIPELTDWLDVAAEAGIQNFMALRGDPPRGQEGFKPVDGGLSYANELVGLIRKTKPQSGIGVAGYPEKHPEAPDHDVDLSNLKRKVDAGADAVFTQLFFDNASFLRFRDRCRAAGITIPIIPGIMPITEFARIKRITQMCGAAFPEALAARLEAVQDDLDAQFKIGVEFAIEQCRELCREGAQGIHFYALNRSSACEQILDALDQPGAARKPA</sequence>
<evidence type="ECO:0000256" key="1">
    <source>
        <dbReference type="ARBA" id="ARBA00001974"/>
    </source>
</evidence>
<dbReference type="KEGG" id="ccos:Pan44_34990"/>
<dbReference type="GO" id="GO:0009086">
    <property type="term" value="P:methionine biosynthetic process"/>
    <property type="evidence" value="ECO:0007669"/>
    <property type="project" value="UniProtKB-KW"/>
</dbReference>
<keyword evidence="4" id="KW-0028">Amino-acid biosynthesis</keyword>
<evidence type="ECO:0000256" key="5">
    <source>
        <dbReference type="ARBA" id="ARBA00022630"/>
    </source>
</evidence>
<dbReference type="PANTHER" id="PTHR45754:SF3">
    <property type="entry name" value="METHYLENETETRAHYDROFOLATE REDUCTASE (NADPH)"/>
    <property type="match status" value="1"/>
</dbReference>
<gene>
    <name evidence="13" type="primary">metF_1</name>
    <name evidence="13" type="ORF">Pan44_34990</name>
</gene>
<keyword evidence="14" id="KW-1185">Reference proteome</keyword>
<evidence type="ECO:0000256" key="3">
    <source>
        <dbReference type="ARBA" id="ARBA00006743"/>
    </source>
</evidence>
<dbReference type="InterPro" id="IPR029041">
    <property type="entry name" value="FAD-linked_oxidoreductase-like"/>
</dbReference>
<evidence type="ECO:0000313" key="13">
    <source>
        <dbReference type="EMBL" id="QDT55456.1"/>
    </source>
</evidence>
<evidence type="ECO:0000256" key="7">
    <source>
        <dbReference type="ARBA" id="ARBA00023002"/>
    </source>
</evidence>
<dbReference type="OrthoDB" id="9812555at2"/>
<evidence type="ECO:0000256" key="4">
    <source>
        <dbReference type="ARBA" id="ARBA00022605"/>
    </source>
</evidence>
<reference evidence="13 14" key="1">
    <citation type="submission" date="2019-02" db="EMBL/GenBank/DDBJ databases">
        <title>Deep-cultivation of Planctomycetes and their phenomic and genomic characterization uncovers novel biology.</title>
        <authorList>
            <person name="Wiegand S."/>
            <person name="Jogler M."/>
            <person name="Boedeker C."/>
            <person name="Pinto D."/>
            <person name="Vollmers J."/>
            <person name="Rivas-Marin E."/>
            <person name="Kohn T."/>
            <person name="Peeters S.H."/>
            <person name="Heuer A."/>
            <person name="Rast P."/>
            <person name="Oberbeckmann S."/>
            <person name="Bunk B."/>
            <person name="Jeske O."/>
            <person name="Meyerdierks A."/>
            <person name="Storesund J.E."/>
            <person name="Kallscheuer N."/>
            <person name="Luecker S."/>
            <person name="Lage O.M."/>
            <person name="Pohl T."/>
            <person name="Merkel B.J."/>
            <person name="Hornburger P."/>
            <person name="Mueller R.-W."/>
            <person name="Bruemmer F."/>
            <person name="Labrenz M."/>
            <person name="Spormann A.M."/>
            <person name="Op den Camp H."/>
            <person name="Overmann J."/>
            <person name="Amann R."/>
            <person name="Jetten M.S.M."/>
            <person name="Mascher T."/>
            <person name="Medema M.H."/>
            <person name="Devos D.P."/>
            <person name="Kaster A.-K."/>
            <person name="Ovreas L."/>
            <person name="Rohde M."/>
            <person name="Galperin M.Y."/>
            <person name="Jogler C."/>
        </authorList>
    </citation>
    <scope>NUCLEOTIDE SEQUENCE [LARGE SCALE GENOMIC DNA]</scope>
    <source>
        <strain evidence="13 14">Pan44</strain>
    </source>
</reference>
<dbReference type="GO" id="GO:0005829">
    <property type="term" value="C:cytosol"/>
    <property type="evidence" value="ECO:0007669"/>
    <property type="project" value="InterPro"/>
</dbReference>
<comment type="pathway">
    <text evidence="10">Amino-acid biosynthesis; L-methionine biosynthesis via de novo pathway.</text>
</comment>
<keyword evidence="7 12" id="KW-0560">Oxidoreductase</keyword>
<dbReference type="FunCoup" id="A0A517SH49">
    <property type="interactions" value="324"/>
</dbReference>
<keyword evidence="8" id="KW-0520">NAD</keyword>
<dbReference type="PANTHER" id="PTHR45754">
    <property type="entry name" value="METHYLENETETRAHYDROFOLATE REDUCTASE"/>
    <property type="match status" value="1"/>
</dbReference>
<proteinExistence type="inferred from homology"/>
<dbReference type="GO" id="GO:0035999">
    <property type="term" value="P:tetrahydrofolate interconversion"/>
    <property type="evidence" value="ECO:0007669"/>
    <property type="project" value="UniProtKB-UniPathway"/>
</dbReference>
<dbReference type="EMBL" id="CP036271">
    <property type="protein sequence ID" value="QDT55456.1"/>
    <property type="molecule type" value="Genomic_DNA"/>
</dbReference>
<evidence type="ECO:0000256" key="11">
    <source>
        <dbReference type="ARBA" id="ARBA00048628"/>
    </source>
</evidence>
<dbReference type="GO" id="GO:0071949">
    <property type="term" value="F:FAD binding"/>
    <property type="evidence" value="ECO:0007669"/>
    <property type="project" value="TreeGrafter"/>
</dbReference>
<comment type="similarity">
    <text evidence="3 12">Belongs to the methylenetetrahydrofolate reductase family.</text>
</comment>
<dbReference type="SUPFAM" id="SSF51730">
    <property type="entry name" value="FAD-linked oxidoreductase"/>
    <property type="match status" value="1"/>
</dbReference>
<evidence type="ECO:0000256" key="12">
    <source>
        <dbReference type="RuleBase" id="RU003862"/>
    </source>
</evidence>
<keyword evidence="9" id="KW-0486">Methionine biosynthesis</keyword>
<dbReference type="InterPro" id="IPR003171">
    <property type="entry name" value="Mehydrof_redctse-like"/>
</dbReference>
<comment type="cofactor">
    <cofactor evidence="1 12">
        <name>FAD</name>
        <dbReference type="ChEBI" id="CHEBI:57692"/>
    </cofactor>
</comment>
<dbReference type="EC" id="1.5.1.54" evidence="12"/>
<dbReference type="AlphaFoldDB" id="A0A517SH49"/>
<evidence type="ECO:0000256" key="8">
    <source>
        <dbReference type="ARBA" id="ARBA00023027"/>
    </source>
</evidence>
<evidence type="ECO:0000256" key="6">
    <source>
        <dbReference type="ARBA" id="ARBA00022827"/>
    </source>
</evidence>
<accession>A0A517SH49</accession>